<keyword evidence="2" id="KW-1185">Reference proteome</keyword>
<reference evidence="1 2" key="1">
    <citation type="journal article" date="2023" name="Chemosphere">
        <title>Whole genome analysis of Flavobacterium aziz-sancarii sp. nov., isolated from Ardley Island (Antarctica), revealed a rich resistome and bioremediation potential.</title>
        <authorList>
            <person name="Otur C."/>
            <person name="Okay S."/>
            <person name="Kurt-Kizildogan A."/>
        </authorList>
    </citation>
    <scope>NUCLEOTIDE SEQUENCE [LARGE SCALE GENOMIC DNA]</scope>
    <source>
        <strain evidence="1 2">AC</strain>
    </source>
</reference>
<organism evidence="1 2">
    <name type="scientific">Flavobacterium azizsancarii</name>
    <dbReference type="NCBI Taxonomy" id="2961580"/>
    <lineage>
        <taxon>Bacteria</taxon>
        <taxon>Pseudomonadati</taxon>
        <taxon>Bacteroidota</taxon>
        <taxon>Flavobacteriia</taxon>
        <taxon>Flavobacteriales</taxon>
        <taxon>Flavobacteriaceae</taxon>
        <taxon>Flavobacterium</taxon>
    </lineage>
</organism>
<protein>
    <submittedName>
        <fullName evidence="1">Uncharacterized protein</fullName>
    </submittedName>
</protein>
<dbReference type="Proteomes" id="UP001212170">
    <property type="component" value="Unassembled WGS sequence"/>
</dbReference>
<dbReference type="EMBL" id="JAMZNK010000006">
    <property type="protein sequence ID" value="MDA6069097.1"/>
    <property type="molecule type" value="Genomic_DNA"/>
</dbReference>
<accession>A0ABT4W970</accession>
<evidence type="ECO:0000313" key="1">
    <source>
        <dbReference type="EMBL" id="MDA6069097.1"/>
    </source>
</evidence>
<comment type="caution">
    <text evidence="1">The sequence shown here is derived from an EMBL/GenBank/DDBJ whole genome shotgun (WGS) entry which is preliminary data.</text>
</comment>
<evidence type="ECO:0000313" key="2">
    <source>
        <dbReference type="Proteomes" id="UP001212170"/>
    </source>
</evidence>
<name>A0ABT4W970_9FLAO</name>
<proteinExistence type="predicted"/>
<gene>
    <name evidence="1" type="ORF">NJT12_05645</name>
</gene>
<sequence>MEESQQSGKEPLNIDAKEKHFEYIKDVIYIRILKRNTIQILIRYDLDIEHGLEFKIRNNKIVAAGGIAET</sequence>
<dbReference type="RefSeq" id="WP_271334915.1">
    <property type="nucleotide sequence ID" value="NZ_JAMZNK010000006.1"/>
</dbReference>